<gene>
    <name evidence="1" type="ORF">BT62DRAFT_1055722</name>
</gene>
<dbReference type="EMBL" id="MU250590">
    <property type="protein sequence ID" value="KAG7439568.1"/>
    <property type="molecule type" value="Genomic_DNA"/>
</dbReference>
<protein>
    <submittedName>
        <fullName evidence="1">Uncharacterized protein</fullName>
    </submittedName>
</protein>
<dbReference type="RefSeq" id="XP_043033068.1">
    <property type="nucleotide sequence ID" value="XM_043178566.1"/>
</dbReference>
<reference evidence="1" key="1">
    <citation type="submission" date="2020-11" db="EMBL/GenBank/DDBJ databases">
        <title>Adaptations for nitrogen fixation in a non-lichenized fungal sporocarp promotes dispersal by wood-feeding termites.</title>
        <authorList>
            <consortium name="DOE Joint Genome Institute"/>
            <person name="Koch R.A."/>
            <person name="Yoon G."/>
            <person name="Arayal U."/>
            <person name="Lail K."/>
            <person name="Amirebrahimi M."/>
            <person name="Labutti K."/>
            <person name="Lipzen A."/>
            <person name="Riley R."/>
            <person name="Barry K."/>
            <person name="Henrissat B."/>
            <person name="Grigoriev I.V."/>
            <person name="Herr J.R."/>
            <person name="Aime M.C."/>
        </authorList>
    </citation>
    <scope>NUCLEOTIDE SEQUENCE</scope>
    <source>
        <strain evidence="1">MCA 3950</strain>
    </source>
</reference>
<organism evidence="1 2">
    <name type="scientific">Guyanagaster necrorhizus</name>
    <dbReference type="NCBI Taxonomy" id="856835"/>
    <lineage>
        <taxon>Eukaryota</taxon>
        <taxon>Fungi</taxon>
        <taxon>Dikarya</taxon>
        <taxon>Basidiomycota</taxon>
        <taxon>Agaricomycotina</taxon>
        <taxon>Agaricomycetes</taxon>
        <taxon>Agaricomycetidae</taxon>
        <taxon>Agaricales</taxon>
        <taxon>Marasmiineae</taxon>
        <taxon>Physalacriaceae</taxon>
        <taxon>Guyanagaster</taxon>
    </lineage>
</organism>
<accession>A0A9P7VFE6</accession>
<dbReference type="Proteomes" id="UP000812287">
    <property type="component" value="Unassembled WGS sequence"/>
</dbReference>
<keyword evidence="2" id="KW-1185">Reference proteome</keyword>
<proteinExistence type="predicted"/>
<sequence length="79" mass="9455">MQDCESYLEVLDDDPVRDVYNISRFLDGTACDFYDVVVSGNYEKWTLGTFFREMFDYCFPIDFHEKIWKEIENCRQGGQ</sequence>
<evidence type="ECO:0000313" key="1">
    <source>
        <dbReference type="EMBL" id="KAG7439568.1"/>
    </source>
</evidence>
<dbReference type="GeneID" id="66100858"/>
<dbReference type="AlphaFoldDB" id="A0A9P7VFE6"/>
<dbReference type="OrthoDB" id="3267748at2759"/>
<evidence type="ECO:0000313" key="2">
    <source>
        <dbReference type="Proteomes" id="UP000812287"/>
    </source>
</evidence>
<comment type="caution">
    <text evidence="1">The sequence shown here is derived from an EMBL/GenBank/DDBJ whole genome shotgun (WGS) entry which is preliminary data.</text>
</comment>
<name>A0A9P7VFE6_9AGAR</name>